<keyword evidence="1" id="KW-0472">Membrane</keyword>
<dbReference type="EMBL" id="JABFYL010000029">
    <property type="protein sequence ID" value="NVN51049.1"/>
    <property type="molecule type" value="Genomic_DNA"/>
</dbReference>
<gene>
    <name evidence="3" type="ORF">HLY00_2555</name>
</gene>
<proteinExistence type="predicted"/>
<dbReference type="PANTHER" id="PTHR35342:SF5">
    <property type="entry name" value="TRICARBOXYLIC TRANSPORT PROTEIN"/>
    <property type="match status" value="1"/>
</dbReference>
<feature type="transmembrane region" description="Helical" evidence="1">
    <location>
        <begin position="259"/>
        <end position="284"/>
    </location>
</feature>
<evidence type="ECO:0000256" key="1">
    <source>
        <dbReference type="SAM" id="Phobius"/>
    </source>
</evidence>
<comment type="caution">
    <text evidence="3">The sequence shown here is derived from an EMBL/GenBank/DDBJ whole genome shotgun (WGS) entry which is preliminary data.</text>
</comment>
<feature type="transmembrane region" description="Helical" evidence="1">
    <location>
        <begin position="20"/>
        <end position="40"/>
    </location>
</feature>
<sequence>MDAVNGLLSGFQTAITPTNLFWLLVGCLLGTLVGILPGLGPPATISILLPLATGFDPATGLIMMAGIYYGAKYGGSTTSILMNIPGESASVVTCLDGYQMAKKGRAGQALGIAAIASFVAGTIGVIGLTFLAPLAAKVAVNFGPPEYSALMLFALLLVIMLAGDSLLKGFISMFIGLFLATIGTDLFSGEQRFTGGEIELAGGIEFIALSVGIFAIGEVLVNLEEKTQKPLFAVPKKFRELLPSGADIKRSTPAMLQGGVLGFLIGVLPGAGSTVASFVSYIVAKRTSKHPEEFGKGAIEGVAAPEAANNSETGGAMVPLLTMGIPGSGTGAILLGALVLYGLNPGPLLFSEHSDVVWPIIASMYLGNLALLVMNLPMVPFFAKLLNTPYKVLYPGILLISVVGVFSVNFSIFDVWLLVIFGLLGYVMRKLDIPPAPLVLAFVLGPIAENSIRQSLLLSDNSPMIYLQRPISAALIGLAVVLLLLLTFGRKSRKVREQMLESEV</sequence>
<feature type="transmembrane region" description="Helical" evidence="1">
    <location>
        <begin position="147"/>
        <end position="163"/>
    </location>
</feature>
<organism evidence="3 4">
    <name type="scientific">Mycolicibacterium hippocampi</name>
    <dbReference type="NCBI Taxonomy" id="659824"/>
    <lineage>
        <taxon>Bacteria</taxon>
        <taxon>Bacillati</taxon>
        <taxon>Actinomycetota</taxon>
        <taxon>Actinomycetes</taxon>
        <taxon>Mycobacteriales</taxon>
        <taxon>Mycobacteriaceae</taxon>
        <taxon>Mycolicibacterium</taxon>
    </lineage>
</organism>
<dbReference type="InterPro" id="IPR002823">
    <property type="entry name" value="DUF112_TM"/>
</dbReference>
<feature type="transmembrane region" description="Helical" evidence="1">
    <location>
        <begin position="320"/>
        <end position="344"/>
    </location>
</feature>
<feature type="domain" description="DUF112" evidence="2">
    <location>
        <begin position="20"/>
        <end position="440"/>
    </location>
</feature>
<evidence type="ECO:0000313" key="3">
    <source>
        <dbReference type="EMBL" id="NVN51049.1"/>
    </source>
</evidence>
<feature type="transmembrane region" description="Helical" evidence="1">
    <location>
        <begin position="396"/>
        <end position="424"/>
    </location>
</feature>
<feature type="transmembrane region" description="Helical" evidence="1">
    <location>
        <begin position="110"/>
        <end position="135"/>
    </location>
</feature>
<dbReference type="Proteomes" id="UP000570517">
    <property type="component" value="Unassembled WGS sequence"/>
</dbReference>
<accession>A0A850PL40</accession>
<dbReference type="Pfam" id="PF01970">
    <property type="entry name" value="TctA"/>
    <property type="match status" value="1"/>
</dbReference>
<feature type="transmembrane region" description="Helical" evidence="1">
    <location>
        <begin position="468"/>
        <end position="489"/>
    </location>
</feature>
<keyword evidence="4" id="KW-1185">Reference proteome</keyword>
<feature type="transmembrane region" description="Helical" evidence="1">
    <location>
        <begin position="431"/>
        <end position="448"/>
    </location>
</feature>
<dbReference type="AlphaFoldDB" id="A0A850PL40"/>
<feature type="transmembrane region" description="Helical" evidence="1">
    <location>
        <begin position="356"/>
        <end position="376"/>
    </location>
</feature>
<keyword evidence="1" id="KW-1133">Transmembrane helix</keyword>
<name>A0A850PL40_9MYCO</name>
<feature type="transmembrane region" description="Helical" evidence="1">
    <location>
        <begin position="170"/>
        <end position="188"/>
    </location>
</feature>
<reference evidence="3 4" key="1">
    <citation type="submission" date="2020-05" db="EMBL/GenBank/DDBJ databases">
        <title>Draft genome sequence of Mycobacterium hippocampi DL, isolated from European seabass, Dicentrarchus labrax, reared in fish farms.</title>
        <authorList>
            <person name="Stathopoulou P."/>
            <person name="Asimakis E."/>
            <person name="Tzokas K."/>
            <person name="Batargias C."/>
            <person name="Tsiamis G."/>
        </authorList>
    </citation>
    <scope>NUCLEOTIDE SEQUENCE [LARGE SCALE GENOMIC DNA]</scope>
    <source>
        <strain evidence="3 4">DL</strain>
    </source>
</reference>
<dbReference type="PANTHER" id="PTHR35342">
    <property type="entry name" value="TRICARBOXYLIC TRANSPORT PROTEIN"/>
    <property type="match status" value="1"/>
</dbReference>
<protein>
    <submittedName>
        <fullName evidence="3">Tripartite tricarboxylate transporter TctA family</fullName>
    </submittedName>
</protein>
<feature type="transmembrane region" description="Helical" evidence="1">
    <location>
        <begin position="47"/>
        <end position="68"/>
    </location>
</feature>
<feature type="transmembrane region" description="Helical" evidence="1">
    <location>
        <begin position="200"/>
        <end position="221"/>
    </location>
</feature>
<evidence type="ECO:0000313" key="4">
    <source>
        <dbReference type="Proteomes" id="UP000570517"/>
    </source>
</evidence>
<dbReference type="RefSeq" id="WP_178359391.1">
    <property type="nucleotide sequence ID" value="NZ_JABFYL010000029.1"/>
</dbReference>
<evidence type="ECO:0000259" key="2">
    <source>
        <dbReference type="Pfam" id="PF01970"/>
    </source>
</evidence>
<keyword evidence="1" id="KW-0812">Transmembrane</keyword>